<evidence type="ECO:0000313" key="4">
    <source>
        <dbReference type="Proteomes" id="UP000799291"/>
    </source>
</evidence>
<reference evidence="3" key="1">
    <citation type="journal article" date="2020" name="Stud. Mycol.">
        <title>101 Dothideomycetes genomes: a test case for predicting lifestyles and emergence of pathogens.</title>
        <authorList>
            <person name="Haridas S."/>
            <person name="Albert R."/>
            <person name="Binder M."/>
            <person name="Bloem J."/>
            <person name="Labutti K."/>
            <person name="Salamov A."/>
            <person name="Andreopoulos B."/>
            <person name="Baker S."/>
            <person name="Barry K."/>
            <person name="Bills G."/>
            <person name="Bluhm B."/>
            <person name="Cannon C."/>
            <person name="Castanera R."/>
            <person name="Culley D."/>
            <person name="Daum C."/>
            <person name="Ezra D."/>
            <person name="Gonzalez J."/>
            <person name="Henrissat B."/>
            <person name="Kuo A."/>
            <person name="Liang C."/>
            <person name="Lipzen A."/>
            <person name="Lutzoni F."/>
            <person name="Magnuson J."/>
            <person name="Mondo S."/>
            <person name="Nolan M."/>
            <person name="Ohm R."/>
            <person name="Pangilinan J."/>
            <person name="Park H.-J."/>
            <person name="Ramirez L."/>
            <person name="Alfaro M."/>
            <person name="Sun H."/>
            <person name="Tritt A."/>
            <person name="Yoshinaga Y."/>
            <person name="Zwiers L.-H."/>
            <person name="Turgeon B."/>
            <person name="Goodwin S."/>
            <person name="Spatafora J."/>
            <person name="Crous P."/>
            <person name="Grigoriev I."/>
        </authorList>
    </citation>
    <scope>NUCLEOTIDE SEQUENCE</scope>
    <source>
        <strain evidence="3">CBS 122367</strain>
    </source>
</reference>
<gene>
    <name evidence="3" type="ORF">K458DRAFT_420455</name>
</gene>
<sequence>MKTASTLLFAGAAVAYEYAAPSSSTPVGYTTITPGGSSYGPVTVTSQYQTVPTYVSSASSYSDFVYVSTVITDADGKKCTVTKTEEPVTVYHSKSTLTHTTTYAPAPSGAGYYPYNKNGTASEYTPHTKTWEELCEKIVEVPYKKLGPSALPGYPGSGLCGKECYSGEHHDSENDEDETSYQPAHVKEYKDGKWSTYTVTYTYGAPTPKATTYKTPGTYTVPEYDVTIHKTKTVAEEGTYTAPAGKTVTYGGEYTDVTKPTHITAAYAAYETEETKTKTVIKTTTIYADKPGHYTIAKPTVTSYEKEHVCHYPTAKVYPPGVYHHDKETVTITKTNEAYTCSYQKTSTYPTPTTTPAYPTATKDAYPTEYPTEYPTPSTTTPYGPDPSADYEEPAEAYGVPSAGYVKRGGMLERRKAEEKKAAPIGKRVILV</sequence>
<evidence type="ECO:0000256" key="2">
    <source>
        <dbReference type="SAM" id="SignalP"/>
    </source>
</evidence>
<proteinExistence type="predicted"/>
<name>A0A6G1ITW5_9PLEO</name>
<keyword evidence="4" id="KW-1185">Reference proteome</keyword>
<feature type="chain" id="PRO_5026177969" evidence="2">
    <location>
        <begin position="20"/>
        <end position="432"/>
    </location>
</feature>
<organism evidence="3 4">
    <name type="scientific">Lentithecium fluviatile CBS 122367</name>
    <dbReference type="NCBI Taxonomy" id="1168545"/>
    <lineage>
        <taxon>Eukaryota</taxon>
        <taxon>Fungi</taxon>
        <taxon>Dikarya</taxon>
        <taxon>Ascomycota</taxon>
        <taxon>Pezizomycotina</taxon>
        <taxon>Dothideomycetes</taxon>
        <taxon>Pleosporomycetidae</taxon>
        <taxon>Pleosporales</taxon>
        <taxon>Massarineae</taxon>
        <taxon>Lentitheciaceae</taxon>
        <taxon>Lentithecium</taxon>
    </lineage>
</organism>
<evidence type="ECO:0000313" key="3">
    <source>
        <dbReference type="EMBL" id="KAF2681686.1"/>
    </source>
</evidence>
<feature type="compositionally biased region" description="Low complexity" evidence="1">
    <location>
        <begin position="352"/>
        <end position="383"/>
    </location>
</feature>
<dbReference type="OrthoDB" id="4158477at2759"/>
<feature type="signal peptide" evidence="2">
    <location>
        <begin position="1"/>
        <end position="19"/>
    </location>
</feature>
<protein>
    <submittedName>
        <fullName evidence="3">Uncharacterized protein</fullName>
    </submittedName>
</protein>
<keyword evidence="2" id="KW-0732">Signal</keyword>
<feature type="region of interest" description="Disordered" evidence="1">
    <location>
        <begin position="352"/>
        <end position="394"/>
    </location>
</feature>
<dbReference type="Proteomes" id="UP000799291">
    <property type="component" value="Unassembled WGS sequence"/>
</dbReference>
<accession>A0A6G1ITW5</accession>
<dbReference type="EMBL" id="MU005590">
    <property type="protein sequence ID" value="KAF2681686.1"/>
    <property type="molecule type" value="Genomic_DNA"/>
</dbReference>
<dbReference type="AlphaFoldDB" id="A0A6G1ITW5"/>
<evidence type="ECO:0000256" key="1">
    <source>
        <dbReference type="SAM" id="MobiDB-lite"/>
    </source>
</evidence>